<keyword evidence="3" id="KW-1185">Reference proteome</keyword>
<dbReference type="InterPro" id="IPR030395">
    <property type="entry name" value="GP_PDE_dom"/>
</dbReference>
<evidence type="ECO:0000313" key="2">
    <source>
        <dbReference type="EMBL" id="GAA4255632.1"/>
    </source>
</evidence>
<dbReference type="Proteomes" id="UP001500620">
    <property type="component" value="Unassembled WGS sequence"/>
</dbReference>
<proteinExistence type="predicted"/>
<protein>
    <submittedName>
        <fullName evidence="2">Glycerophosphodiester phosphodiesterase</fullName>
    </submittedName>
</protein>
<dbReference type="Pfam" id="PF03009">
    <property type="entry name" value="GDPD"/>
    <property type="match status" value="1"/>
</dbReference>
<organism evidence="2 3">
    <name type="scientific">Dactylosporangium darangshiense</name>
    <dbReference type="NCBI Taxonomy" id="579108"/>
    <lineage>
        <taxon>Bacteria</taxon>
        <taxon>Bacillati</taxon>
        <taxon>Actinomycetota</taxon>
        <taxon>Actinomycetes</taxon>
        <taxon>Micromonosporales</taxon>
        <taxon>Micromonosporaceae</taxon>
        <taxon>Dactylosporangium</taxon>
    </lineage>
</organism>
<evidence type="ECO:0000313" key="3">
    <source>
        <dbReference type="Proteomes" id="UP001500620"/>
    </source>
</evidence>
<gene>
    <name evidence="2" type="ORF">GCM10022255_065230</name>
</gene>
<dbReference type="EMBL" id="BAABAT010000021">
    <property type="protein sequence ID" value="GAA4255632.1"/>
    <property type="molecule type" value="Genomic_DNA"/>
</dbReference>
<dbReference type="SUPFAM" id="SSF51695">
    <property type="entry name" value="PLC-like phosphodiesterases"/>
    <property type="match status" value="1"/>
</dbReference>
<evidence type="ECO:0000259" key="1">
    <source>
        <dbReference type="PROSITE" id="PS51704"/>
    </source>
</evidence>
<dbReference type="PANTHER" id="PTHR43805">
    <property type="entry name" value="GLYCEROPHOSPHORYL DIESTER PHOSPHODIESTERASE"/>
    <property type="match status" value="1"/>
</dbReference>
<dbReference type="PANTHER" id="PTHR43805:SF1">
    <property type="entry name" value="GP-PDE DOMAIN-CONTAINING PROTEIN"/>
    <property type="match status" value="1"/>
</dbReference>
<feature type="domain" description="GP-PDE" evidence="1">
    <location>
        <begin position="13"/>
        <end position="247"/>
    </location>
</feature>
<accession>A0ABP8DGT2</accession>
<comment type="caution">
    <text evidence="2">The sequence shown here is derived from an EMBL/GenBank/DDBJ whole genome shotgun (WGS) entry which is preliminary data.</text>
</comment>
<name>A0ABP8DGT2_9ACTN</name>
<dbReference type="PROSITE" id="PS51704">
    <property type="entry name" value="GP_PDE"/>
    <property type="match status" value="1"/>
</dbReference>
<sequence>MRQQVPYLDAPGPLGFAHRGGASAGDENTTAAFARAVGLGYRYIETDTHATADGVAVVFHDDTLRRLLGRPGRMIDLRWADLQTERVGGAAAVPRLDEVLDAYPDIRFNIDTKTEHAVAPTVEVVERLKAHERVLLASFSSARLRRMRRLAGSAVATSMGMREVAGLWAAYRTGRRYTPAETVVAIQIPPRYGRIPLATAKLVDYAHRCGLQVHLWTIDDPDEIAHFLDLGVDGIMTDHIEVLRDVYIQRGIWP</sequence>
<reference evidence="3" key="1">
    <citation type="journal article" date="2019" name="Int. J. Syst. Evol. Microbiol.">
        <title>The Global Catalogue of Microorganisms (GCM) 10K type strain sequencing project: providing services to taxonomists for standard genome sequencing and annotation.</title>
        <authorList>
            <consortium name="The Broad Institute Genomics Platform"/>
            <consortium name="The Broad Institute Genome Sequencing Center for Infectious Disease"/>
            <person name="Wu L."/>
            <person name="Ma J."/>
        </authorList>
    </citation>
    <scope>NUCLEOTIDE SEQUENCE [LARGE SCALE GENOMIC DNA]</scope>
    <source>
        <strain evidence="3">JCM 17441</strain>
    </source>
</reference>
<dbReference type="InterPro" id="IPR017946">
    <property type="entry name" value="PLC-like_Pdiesterase_TIM-brl"/>
</dbReference>
<dbReference type="RefSeq" id="WP_345132623.1">
    <property type="nucleotide sequence ID" value="NZ_BAABAT010000021.1"/>
</dbReference>
<dbReference type="Gene3D" id="3.20.20.190">
    <property type="entry name" value="Phosphatidylinositol (PI) phosphodiesterase"/>
    <property type="match status" value="1"/>
</dbReference>